<dbReference type="PANTHER" id="PTHR34997:SF1">
    <property type="entry name" value="PEPTIDOGLYCAN-BINDING LYSIN DOMAIN"/>
    <property type="match status" value="1"/>
</dbReference>
<comment type="caution">
    <text evidence="7">The sequence shown here is derived from an EMBL/GenBank/DDBJ whole genome shotgun (WGS) entry which is preliminary data.</text>
</comment>
<dbReference type="PROSITE" id="PS51782">
    <property type="entry name" value="LYSM"/>
    <property type="match status" value="2"/>
</dbReference>
<evidence type="ECO:0000259" key="6">
    <source>
        <dbReference type="PROSITE" id="PS51782"/>
    </source>
</evidence>
<dbReference type="CDD" id="cd00118">
    <property type="entry name" value="LysM"/>
    <property type="match status" value="3"/>
</dbReference>
<dbReference type="SUPFAM" id="SSF54106">
    <property type="entry name" value="LysM domain"/>
    <property type="match status" value="2"/>
</dbReference>
<evidence type="ECO:0000313" key="8">
    <source>
        <dbReference type="Proteomes" id="UP000813444"/>
    </source>
</evidence>
<accession>A0A8K0WQC1</accession>
<feature type="signal peptide" evidence="5">
    <location>
        <begin position="1"/>
        <end position="20"/>
    </location>
</feature>
<evidence type="ECO:0000256" key="3">
    <source>
        <dbReference type="ARBA" id="ARBA00044955"/>
    </source>
</evidence>
<keyword evidence="8" id="KW-1185">Reference proteome</keyword>
<feature type="domain" description="LysM" evidence="6">
    <location>
        <begin position="355"/>
        <end position="402"/>
    </location>
</feature>
<gene>
    <name evidence="7" type="ORF">B0I35DRAFT_375656</name>
</gene>
<dbReference type="Proteomes" id="UP000813444">
    <property type="component" value="Unassembled WGS sequence"/>
</dbReference>
<protein>
    <submittedName>
        <fullName evidence="7">LysM domain-containing protein</fullName>
    </submittedName>
</protein>
<dbReference type="EMBL" id="JAGPNK010000008">
    <property type="protein sequence ID" value="KAH7317115.1"/>
    <property type="molecule type" value="Genomic_DNA"/>
</dbReference>
<dbReference type="InterPro" id="IPR036779">
    <property type="entry name" value="LysM_dom_sf"/>
</dbReference>
<evidence type="ECO:0000256" key="4">
    <source>
        <dbReference type="SAM" id="MobiDB-lite"/>
    </source>
</evidence>
<evidence type="ECO:0000256" key="1">
    <source>
        <dbReference type="ARBA" id="ARBA00022669"/>
    </source>
</evidence>
<dbReference type="Pfam" id="PF01476">
    <property type="entry name" value="LysM"/>
    <property type="match status" value="2"/>
</dbReference>
<feature type="region of interest" description="Disordered" evidence="4">
    <location>
        <begin position="419"/>
        <end position="438"/>
    </location>
</feature>
<feature type="chain" id="PRO_5035440479" evidence="5">
    <location>
        <begin position="21"/>
        <end position="521"/>
    </location>
</feature>
<dbReference type="Gene3D" id="3.10.350.10">
    <property type="entry name" value="LysM domain"/>
    <property type="match status" value="3"/>
</dbReference>
<comment type="similarity">
    <text evidence="3">Belongs to the secreted LysM effector family.</text>
</comment>
<dbReference type="OrthoDB" id="5985073at2759"/>
<dbReference type="AlphaFoldDB" id="A0A8K0WQC1"/>
<dbReference type="InterPro" id="IPR052210">
    <property type="entry name" value="LysM1-like"/>
</dbReference>
<name>A0A8K0WQC1_9HYPO</name>
<dbReference type="PANTHER" id="PTHR34997">
    <property type="entry name" value="AM15"/>
    <property type="match status" value="1"/>
</dbReference>
<proteinExistence type="inferred from homology"/>
<reference evidence="7" key="1">
    <citation type="journal article" date="2021" name="Nat. Commun.">
        <title>Genetic determinants of endophytism in the Arabidopsis root mycobiome.</title>
        <authorList>
            <person name="Mesny F."/>
            <person name="Miyauchi S."/>
            <person name="Thiergart T."/>
            <person name="Pickel B."/>
            <person name="Atanasova L."/>
            <person name="Karlsson M."/>
            <person name="Huettel B."/>
            <person name="Barry K.W."/>
            <person name="Haridas S."/>
            <person name="Chen C."/>
            <person name="Bauer D."/>
            <person name="Andreopoulos W."/>
            <person name="Pangilinan J."/>
            <person name="LaButti K."/>
            <person name="Riley R."/>
            <person name="Lipzen A."/>
            <person name="Clum A."/>
            <person name="Drula E."/>
            <person name="Henrissat B."/>
            <person name="Kohler A."/>
            <person name="Grigoriev I.V."/>
            <person name="Martin F.M."/>
            <person name="Hacquard S."/>
        </authorList>
    </citation>
    <scope>NUCLEOTIDE SEQUENCE</scope>
    <source>
        <strain evidence="7">MPI-CAGE-CH-0235</strain>
    </source>
</reference>
<evidence type="ECO:0000313" key="7">
    <source>
        <dbReference type="EMBL" id="KAH7317115.1"/>
    </source>
</evidence>
<feature type="domain" description="LysM" evidence="6">
    <location>
        <begin position="221"/>
        <end position="267"/>
    </location>
</feature>
<evidence type="ECO:0000256" key="5">
    <source>
        <dbReference type="SAM" id="SignalP"/>
    </source>
</evidence>
<keyword evidence="5" id="KW-0732">Signal</keyword>
<organism evidence="7 8">
    <name type="scientific">Stachybotrys elegans</name>
    <dbReference type="NCBI Taxonomy" id="80388"/>
    <lineage>
        <taxon>Eukaryota</taxon>
        <taxon>Fungi</taxon>
        <taxon>Dikarya</taxon>
        <taxon>Ascomycota</taxon>
        <taxon>Pezizomycotina</taxon>
        <taxon>Sordariomycetes</taxon>
        <taxon>Hypocreomycetidae</taxon>
        <taxon>Hypocreales</taxon>
        <taxon>Stachybotryaceae</taxon>
        <taxon>Stachybotrys</taxon>
    </lineage>
</organism>
<dbReference type="SMART" id="SM00257">
    <property type="entry name" value="LysM"/>
    <property type="match status" value="2"/>
</dbReference>
<keyword evidence="2" id="KW-0843">Virulence</keyword>
<sequence length="521" mass="56207">MLSSSRVLAALLFAFHGVLAQQLPGYTVPYNELGLSSACFDAVNSTVSACPAWLPAFAGFEDSSFDLLGASRLKDLCDTTCQADLTSLKKRIASACTDKTDVMVPNDIAYPASLFIDRLLYAASLSCLKDSDSGEYCDLLVASWISQNTPYTKAQNCSSCQLEIQAKQLGSPFGYDEEAASQYASSTSSCAVTKYTYAKPTSYAVNSTTAVPDGPACSTGRAYTVKGGDSCNSIAESQGVSTPALTTLNGIDSECNTMPPVGSEICLPPPCKIHQVEIGDTCDSIIDAEKMTKAQLLAWNPAISPGCGNLGRLRGRFICLSSPLGTITVPDGDSATTEAPKPTNAQGESNVHCGKWYEVVEGDTCATISLAFAITLADFYFLNPHVDKKNCNNLWLETSYCVKAVGNIQTYPDYPIEVPSTSFPRPPEPTKEVPPEFDMPELNPRAPGTIGNCDEYVSAWSEQILATDSTANSCDRWANWADVRVVQLRRWNPSLRENDCAFQELYSYCVLKRDDMDGQST</sequence>
<dbReference type="GO" id="GO:0008061">
    <property type="term" value="F:chitin binding"/>
    <property type="evidence" value="ECO:0007669"/>
    <property type="project" value="UniProtKB-KW"/>
</dbReference>
<evidence type="ECO:0000256" key="2">
    <source>
        <dbReference type="ARBA" id="ARBA00023026"/>
    </source>
</evidence>
<dbReference type="InterPro" id="IPR018392">
    <property type="entry name" value="LysM"/>
</dbReference>
<keyword evidence="1" id="KW-0147">Chitin-binding</keyword>